<dbReference type="SUPFAM" id="SSF57850">
    <property type="entry name" value="RING/U-box"/>
    <property type="match status" value="1"/>
</dbReference>
<dbReference type="AlphaFoldDB" id="B7PI05"/>
<dbReference type="Gene3D" id="3.30.40.10">
    <property type="entry name" value="Zinc/RING finger domain, C3HC4 (zinc finger)"/>
    <property type="match status" value="1"/>
</dbReference>
<evidence type="ECO:0000256" key="2">
    <source>
        <dbReference type="ARBA" id="ARBA00022771"/>
    </source>
</evidence>
<accession>B7PI05</accession>
<dbReference type="EMBL" id="DS716197">
    <property type="protein sequence ID" value="EEC06227.1"/>
    <property type="molecule type" value="Genomic_DNA"/>
</dbReference>
<evidence type="ECO:0000313" key="7">
    <source>
        <dbReference type="EnsemblMetazoa" id="ISCW005142-PA"/>
    </source>
</evidence>
<sequence>MVLSWLHLEFLENLETLWAPVLCKLATSLSSLLMIVAVSFWCSGKGGWGLCLLASYINVYLGLKAMDRHLKVLLQERGQLGRFRFATKQELANFDDVCSVCLQRMTLARVTPCRHLFHGDCLRRSLKDRSTCPMCKQDLWC</sequence>
<evidence type="ECO:0000259" key="5">
    <source>
        <dbReference type="PROSITE" id="PS50089"/>
    </source>
</evidence>
<reference evidence="6 8" key="1">
    <citation type="submission" date="2008-03" db="EMBL/GenBank/DDBJ databases">
        <title>Annotation of Ixodes scapularis.</title>
        <authorList>
            <consortium name="Ixodes scapularis Genome Project Consortium"/>
            <person name="Caler E."/>
            <person name="Hannick L.I."/>
            <person name="Bidwell S."/>
            <person name="Joardar V."/>
            <person name="Thiagarajan M."/>
            <person name="Amedeo P."/>
            <person name="Galinsky K.J."/>
            <person name="Schobel S."/>
            <person name="Inman J."/>
            <person name="Hostetler J."/>
            <person name="Miller J."/>
            <person name="Hammond M."/>
            <person name="Megy K."/>
            <person name="Lawson D."/>
            <person name="Kodira C."/>
            <person name="Sutton G."/>
            <person name="Meyer J."/>
            <person name="Hill C.A."/>
            <person name="Birren B."/>
            <person name="Nene V."/>
            <person name="Collins F."/>
            <person name="Alarcon-Chaidez F."/>
            <person name="Wikel S."/>
            <person name="Strausberg R."/>
        </authorList>
    </citation>
    <scope>NUCLEOTIDE SEQUENCE [LARGE SCALE GENOMIC DNA]</scope>
    <source>
        <strain evidence="8">Wikel</strain>
        <strain evidence="6">Wikel colony</strain>
    </source>
</reference>
<gene>
    <name evidence="6" type="ORF">IscW_ISCW005142</name>
</gene>
<reference evidence="7" key="2">
    <citation type="submission" date="2020-05" db="UniProtKB">
        <authorList>
            <consortium name="EnsemblMetazoa"/>
        </authorList>
    </citation>
    <scope>IDENTIFICATION</scope>
    <source>
        <strain evidence="7">wikel</strain>
    </source>
</reference>
<dbReference type="HOGENOM" id="CLU_1827429_0_0_1"/>
<evidence type="ECO:0000256" key="3">
    <source>
        <dbReference type="ARBA" id="ARBA00022833"/>
    </source>
</evidence>
<proteinExistence type="predicted"/>
<name>B7PI05_IXOSC</name>
<evidence type="ECO:0000256" key="4">
    <source>
        <dbReference type="PROSITE-ProRule" id="PRU00175"/>
    </source>
</evidence>
<dbReference type="PaxDb" id="6945-B7PI05"/>
<keyword evidence="1" id="KW-0479">Metal-binding</keyword>
<dbReference type="VEuPathDB" id="VectorBase:ISCI005142"/>
<dbReference type="InterPro" id="IPR050731">
    <property type="entry name" value="HRD1_E3_ubiq-ligases"/>
</dbReference>
<keyword evidence="2 4" id="KW-0863">Zinc-finger</keyword>
<dbReference type="STRING" id="6945.B7PI05"/>
<evidence type="ECO:0000256" key="1">
    <source>
        <dbReference type="ARBA" id="ARBA00022723"/>
    </source>
</evidence>
<dbReference type="PROSITE" id="PS50089">
    <property type="entry name" value="ZF_RING_2"/>
    <property type="match status" value="1"/>
</dbReference>
<dbReference type="PANTHER" id="PTHR22763:SF190">
    <property type="entry name" value="RING FINGER PROTEIN 24"/>
    <property type="match status" value="1"/>
</dbReference>
<dbReference type="FunFam" id="3.30.40.10:FF:001063">
    <property type="entry name" value="Putative ring finger protein"/>
    <property type="match status" value="1"/>
</dbReference>
<dbReference type="Pfam" id="PF13923">
    <property type="entry name" value="zf-C3HC4_2"/>
    <property type="match status" value="1"/>
</dbReference>
<dbReference type="GO" id="GO:0008270">
    <property type="term" value="F:zinc ion binding"/>
    <property type="evidence" value="ECO:0007669"/>
    <property type="project" value="UniProtKB-KW"/>
</dbReference>
<dbReference type="PANTHER" id="PTHR22763">
    <property type="entry name" value="RING ZINC FINGER PROTEIN"/>
    <property type="match status" value="1"/>
</dbReference>
<dbReference type="Proteomes" id="UP000001555">
    <property type="component" value="Unassembled WGS sequence"/>
</dbReference>
<evidence type="ECO:0000313" key="8">
    <source>
        <dbReference type="Proteomes" id="UP000001555"/>
    </source>
</evidence>
<dbReference type="InParanoid" id="B7PI05"/>
<evidence type="ECO:0000313" key="6">
    <source>
        <dbReference type="EMBL" id="EEC06227.1"/>
    </source>
</evidence>
<dbReference type="OrthoDB" id="4752984at2759"/>
<organism>
    <name type="scientific">Ixodes scapularis</name>
    <name type="common">Black-legged tick</name>
    <name type="synonym">Deer tick</name>
    <dbReference type="NCBI Taxonomy" id="6945"/>
    <lineage>
        <taxon>Eukaryota</taxon>
        <taxon>Metazoa</taxon>
        <taxon>Ecdysozoa</taxon>
        <taxon>Arthropoda</taxon>
        <taxon>Chelicerata</taxon>
        <taxon>Arachnida</taxon>
        <taxon>Acari</taxon>
        <taxon>Parasitiformes</taxon>
        <taxon>Ixodida</taxon>
        <taxon>Ixodoidea</taxon>
        <taxon>Ixodidae</taxon>
        <taxon>Ixodinae</taxon>
        <taxon>Ixodes</taxon>
    </lineage>
</organism>
<protein>
    <submittedName>
        <fullName evidence="6 7">Synoviolin, putative</fullName>
    </submittedName>
</protein>
<dbReference type="InterPro" id="IPR013083">
    <property type="entry name" value="Znf_RING/FYVE/PHD"/>
</dbReference>
<dbReference type="VEuPathDB" id="VectorBase:ISCP_029851"/>
<dbReference type="EnsemblMetazoa" id="ISCW005142-RA">
    <property type="protein sequence ID" value="ISCW005142-PA"/>
    <property type="gene ID" value="ISCW005142"/>
</dbReference>
<dbReference type="VEuPathDB" id="VectorBase:ISCW005142"/>
<dbReference type="SMART" id="SM00184">
    <property type="entry name" value="RING"/>
    <property type="match status" value="1"/>
</dbReference>
<keyword evidence="8" id="KW-1185">Reference proteome</keyword>
<feature type="domain" description="RING-type" evidence="5">
    <location>
        <begin position="98"/>
        <end position="136"/>
    </location>
</feature>
<dbReference type="EMBL" id="ABJB010070328">
    <property type="status" value="NOT_ANNOTATED_CDS"/>
    <property type="molecule type" value="Genomic_DNA"/>
</dbReference>
<keyword evidence="3" id="KW-0862">Zinc</keyword>
<dbReference type="InterPro" id="IPR001841">
    <property type="entry name" value="Znf_RING"/>
</dbReference>